<organism evidence="2 3">
    <name type="scientific">Puniceibacterium antarcticum</name>
    <dbReference type="NCBI Taxonomy" id="1206336"/>
    <lineage>
        <taxon>Bacteria</taxon>
        <taxon>Pseudomonadati</taxon>
        <taxon>Pseudomonadota</taxon>
        <taxon>Alphaproteobacteria</taxon>
        <taxon>Rhodobacterales</taxon>
        <taxon>Paracoccaceae</taxon>
        <taxon>Puniceibacterium</taxon>
    </lineage>
</organism>
<protein>
    <recommendedName>
        <fullName evidence="1">NAD-dependent epimerase/dehydratase domain-containing protein</fullName>
    </recommendedName>
</protein>
<gene>
    <name evidence="2" type="ORF">P775_07815</name>
</gene>
<dbReference type="InterPro" id="IPR051783">
    <property type="entry name" value="NAD(P)-dependent_oxidoreduct"/>
</dbReference>
<dbReference type="GO" id="GO:0005737">
    <property type="term" value="C:cytoplasm"/>
    <property type="evidence" value="ECO:0007669"/>
    <property type="project" value="TreeGrafter"/>
</dbReference>
<dbReference type="Proteomes" id="UP000231259">
    <property type="component" value="Unassembled WGS sequence"/>
</dbReference>
<evidence type="ECO:0000313" key="2">
    <source>
        <dbReference type="EMBL" id="PIL20767.1"/>
    </source>
</evidence>
<dbReference type="GO" id="GO:0004029">
    <property type="term" value="F:aldehyde dehydrogenase (NAD+) activity"/>
    <property type="evidence" value="ECO:0007669"/>
    <property type="project" value="TreeGrafter"/>
</dbReference>
<dbReference type="PANTHER" id="PTHR48079:SF6">
    <property type="entry name" value="NAD(P)-BINDING DOMAIN-CONTAINING PROTEIN-RELATED"/>
    <property type="match status" value="1"/>
</dbReference>
<keyword evidence="3" id="KW-1185">Reference proteome</keyword>
<evidence type="ECO:0000313" key="3">
    <source>
        <dbReference type="Proteomes" id="UP000231259"/>
    </source>
</evidence>
<dbReference type="RefSeq" id="WP_099910384.1">
    <property type="nucleotide sequence ID" value="NZ_AWWI01000058.1"/>
</dbReference>
<dbReference type="SUPFAM" id="SSF51735">
    <property type="entry name" value="NAD(P)-binding Rossmann-fold domains"/>
    <property type="match status" value="1"/>
</dbReference>
<dbReference type="InterPro" id="IPR036291">
    <property type="entry name" value="NAD(P)-bd_dom_sf"/>
</dbReference>
<dbReference type="OrthoDB" id="9814124at2"/>
<dbReference type="Gene3D" id="3.40.50.720">
    <property type="entry name" value="NAD(P)-binding Rossmann-like Domain"/>
    <property type="match status" value="1"/>
</dbReference>
<sequence length="294" mass="31365">MKIALTGATGMVGHWIAKGLVANGHEVLAMGRQPAAVEGVGHLPYDLESAPPNLRGFDALVHAAFSHVPGKYRGGEGEDPEGFQRRNLDGTVRLFEAAKKLERIVFLSSRAVYGDYPAGTVLSEDLTPRPDTLYGEVKYKAEVALAQMSGPVSISLRATGVYGAAPPGQLHKWQALFDQFRSGQTVDSRVAAEVHGDDLAAAVQLVLTALPQACGAGVFNVSDLILDRHDLLKTYAIFTGFTGHLPTVADTSVVSEMTTDRLRALGWVPGGRCAFSDRLADMISDTAAMRPPPE</sequence>
<reference evidence="2 3" key="1">
    <citation type="submission" date="2013-09" db="EMBL/GenBank/DDBJ databases">
        <title>Genome sequencing of Phaeobacter antarcticus sp. nov. SM1211.</title>
        <authorList>
            <person name="Zhang X.-Y."/>
            <person name="Liu C."/>
            <person name="Chen X.-L."/>
            <person name="Xie B.-B."/>
            <person name="Qin Q.-L."/>
            <person name="Rong J.-C."/>
            <person name="Zhang Y.-Z."/>
        </authorList>
    </citation>
    <scope>NUCLEOTIDE SEQUENCE [LARGE SCALE GENOMIC DNA]</scope>
    <source>
        <strain evidence="2 3">SM1211</strain>
    </source>
</reference>
<dbReference type="InterPro" id="IPR001509">
    <property type="entry name" value="Epimerase_deHydtase"/>
</dbReference>
<name>A0A2G8RGR6_9RHOB</name>
<accession>A0A2G8RGR6</accession>
<comment type="caution">
    <text evidence="2">The sequence shown here is derived from an EMBL/GenBank/DDBJ whole genome shotgun (WGS) entry which is preliminary data.</text>
</comment>
<evidence type="ECO:0000259" key="1">
    <source>
        <dbReference type="Pfam" id="PF01370"/>
    </source>
</evidence>
<feature type="domain" description="NAD-dependent epimerase/dehydratase" evidence="1">
    <location>
        <begin position="3"/>
        <end position="220"/>
    </location>
</feature>
<dbReference type="CDD" id="cd08946">
    <property type="entry name" value="SDR_e"/>
    <property type="match status" value="1"/>
</dbReference>
<dbReference type="EMBL" id="AWWI01000058">
    <property type="protein sequence ID" value="PIL20767.1"/>
    <property type="molecule type" value="Genomic_DNA"/>
</dbReference>
<dbReference type="Pfam" id="PF01370">
    <property type="entry name" value="Epimerase"/>
    <property type="match status" value="1"/>
</dbReference>
<dbReference type="AlphaFoldDB" id="A0A2G8RGR6"/>
<dbReference type="PANTHER" id="PTHR48079">
    <property type="entry name" value="PROTEIN YEEZ"/>
    <property type="match status" value="1"/>
</dbReference>
<proteinExistence type="predicted"/>